<dbReference type="OrthoDB" id="7361300at2"/>
<dbReference type="Proteomes" id="UP000325797">
    <property type="component" value="Chromosome"/>
</dbReference>
<keyword evidence="2" id="KW-1185">Reference proteome</keyword>
<dbReference type="AlphaFoldDB" id="A0A5J6MXM8"/>
<organism evidence="1 2">
    <name type="scientific">Hypericibacter adhaerens</name>
    <dbReference type="NCBI Taxonomy" id="2602016"/>
    <lineage>
        <taxon>Bacteria</taxon>
        <taxon>Pseudomonadati</taxon>
        <taxon>Pseudomonadota</taxon>
        <taxon>Alphaproteobacteria</taxon>
        <taxon>Rhodospirillales</taxon>
        <taxon>Dongiaceae</taxon>
        <taxon>Hypericibacter</taxon>
    </lineage>
</organism>
<proteinExistence type="predicted"/>
<accession>A0A5J6MXM8</accession>
<reference evidence="1 2" key="1">
    <citation type="submission" date="2019-08" db="EMBL/GenBank/DDBJ databases">
        <title>Hyperibacter terrae gen. nov., sp. nov. and Hyperibacter viscosus sp. nov., two new members in the family Rhodospirillaceae isolated from the rhizosphere of Hypericum perforatum.</title>
        <authorList>
            <person name="Noviana Z."/>
        </authorList>
    </citation>
    <scope>NUCLEOTIDE SEQUENCE [LARGE SCALE GENOMIC DNA]</scope>
    <source>
        <strain evidence="1 2">R5959</strain>
    </source>
</reference>
<evidence type="ECO:0000313" key="2">
    <source>
        <dbReference type="Proteomes" id="UP000325797"/>
    </source>
</evidence>
<protein>
    <recommendedName>
        <fullName evidence="3">Ubiquitin-like domain-containing protein</fullName>
    </recommendedName>
</protein>
<name>A0A5J6MXM8_9PROT</name>
<dbReference type="RefSeq" id="WP_151116863.1">
    <property type="nucleotide sequence ID" value="NZ_CP042582.1"/>
</dbReference>
<gene>
    <name evidence="1" type="ORF">FRZ61_18630</name>
</gene>
<sequence>MPELKIIVRTADQTRKAEVNLVDTTNGSDVIQAAIDNWKLPHDTDYSLTNATSGKTMNPGQTLAANAVKEGDILEIQPVLVAGASL</sequence>
<evidence type="ECO:0008006" key="3">
    <source>
        <dbReference type="Google" id="ProtNLM"/>
    </source>
</evidence>
<dbReference type="EMBL" id="CP042582">
    <property type="protein sequence ID" value="QEX21934.1"/>
    <property type="molecule type" value="Genomic_DNA"/>
</dbReference>
<evidence type="ECO:0000313" key="1">
    <source>
        <dbReference type="EMBL" id="QEX21934.1"/>
    </source>
</evidence>
<dbReference type="KEGG" id="hadh:FRZ61_18630"/>